<protein>
    <submittedName>
        <fullName evidence="3">Siderophore-interacting protein</fullName>
    </submittedName>
</protein>
<organism evidence="3 4">
    <name type="scientific">Parathalassolituus penaei</name>
    <dbReference type="NCBI Taxonomy" id="2997323"/>
    <lineage>
        <taxon>Bacteria</taxon>
        <taxon>Pseudomonadati</taxon>
        <taxon>Pseudomonadota</taxon>
        <taxon>Gammaproteobacteria</taxon>
        <taxon>Oceanospirillales</taxon>
        <taxon>Oceanospirillaceae</taxon>
        <taxon>Parathalassolituus</taxon>
    </lineage>
</organism>
<reference evidence="3" key="1">
    <citation type="submission" date="2022-11" db="EMBL/GenBank/DDBJ databases">
        <title>Parathalassolutuus dongxingensis gen. nov., sp. nov., a novel member of family Oceanospirillaceae isolated from a coastal shrimp pond in Guangxi, China.</title>
        <authorList>
            <person name="Chen H."/>
        </authorList>
    </citation>
    <scope>NUCLEOTIDE SEQUENCE</scope>
    <source>
        <strain evidence="3">G-43</strain>
    </source>
</reference>
<dbReference type="AlphaFoldDB" id="A0A9X3EEZ8"/>
<keyword evidence="4" id="KW-1185">Reference proteome</keyword>
<dbReference type="SUPFAM" id="SSF63380">
    <property type="entry name" value="Riboflavin synthase domain-like"/>
    <property type="match status" value="1"/>
</dbReference>
<feature type="domain" description="FAD-binding FR-type" evidence="2">
    <location>
        <begin position="18"/>
        <end position="123"/>
    </location>
</feature>
<evidence type="ECO:0000313" key="3">
    <source>
        <dbReference type="EMBL" id="MCY0966327.1"/>
    </source>
</evidence>
<dbReference type="RefSeq" id="WP_283174535.1">
    <property type="nucleotide sequence ID" value="NZ_JAPNOA010000039.1"/>
</dbReference>
<comment type="similarity">
    <text evidence="1">Belongs to the SIP oxidoreductase family.</text>
</comment>
<dbReference type="Pfam" id="PF08021">
    <property type="entry name" value="FAD_binding_9"/>
    <property type="match status" value="1"/>
</dbReference>
<gene>
    <name evidence="3" type="ORF">OUO13_14115</name>
</gene>
<proteinExistence type="inferred from homology"/>
<dbReference type="InterPro" id="IPR017938">
    <property type="entry name" value="Riboflavin_synthase-like_b-brl"/>
</dbReference>
<evidence type="ECO:0000313" key="4">
    <source>
        <dbReference type="Proteomes" id="UP001150830"/>
    </source>
</evidence>
<dbReference type="Gene3D" id="2.40.30.10">
    <property type="entry name" value="Translation factors"/>
    <property type="match status" value="1"/>
</dbReference>
<comment type="caution">
    <text evidence="3">The sequence shown here is derived from an EMBL/GenBank/DDBJ whole genome shotgun (WGS) entry which is preliminary data.</text>
</comment>
<dbReference type="InterPro" id="IPR017927">
    <property type="entry name" value="FAD-bd_FR_type"/>
</dbReference>
<dbReference type="Gene3D" id="3.40.50.80">
    <property type="entry name" value="Nucleotide-binding domain of ferredoxin-NADP reductase (FNR) module"/>
    <property type="match status" value="1"/>
</dbReference>
<evidence type="ECO:0000259" key="2">
    <source>
        <dbReference type="PROSITE" id="PS51384"/>
    </source>
</evidence>
<dbReference type="CDD" id="cd06193">
    <property type="entry name" value="siderophore_interacting"/>
    <property type="match status" value="1"/>
</dbReference>
<name>A0A9X3EEZ8_9GAMM</name>
<dbReference type="PROSITE" id="PS51384">
    <property type="entry name" value="FAD_FR"/>
    <property type="match status" value="1"/>
</dbReference>
<dbReference type="PANTHER" id="PTHR30157:SF0">
    <property type="entry name" value="NADPH-DEPENDENT FERRIC-CHELATE REDUCTASE"/>
    <property type="match status" value="1"/>
</dbReference>
<dbReference type="InterPro" id="IPR013113">
    <property type="entry name" value="SIP_FAD-bd"/>
</dbReference>
<dbReference type="EMBL" id="JAPNOA010000039">
    <property type="protein sequence ID" value="MCY0966327.1"/>
    <property type="molecule type" value="Genomic_DNA"/>
</dbReference>
<dbReference type="Pfam" id="PF04954">
    <property type="entry name" value="SIP"/>
    <property type="match status" value="1"/>
</dbReference>
<evidence type="ECO:0000256" key="1">
    <source>
        <dbReference type="ARBA" id="ARBA00035644"/>
    </source>
</evidence>
<sequence length="246" mass="27473">MLNRSNRVRKIERVRYELMRRTLTVLANECPTPGFVRLTLGGADLASFQSRGFDDHIKVFVPVAGEDEPLKRDYTPRSFDTSRCELVLEFALHEGGLVGEYAKSLKVGDSFSIGGPKGSMVISNDYDWFWLVGDSSSLPAIHRKVEELEPGQRAVILVQLDDAADERMPASRGDVDVHWVRSREQLLQLARELPLPAGEGFVWAGGEGVAMTELRRIVADEKGVDPVDTRISAYWKQGHRGYSDKG</sequence>
<dbReference type="GO" id="GO:0016491">
    <property type="term" value="F:oxidoreductase activity"/>
    <property type="evidence" value="ECO:0007669"/>
    <property type="project" value="InterPro"/>
</dbReference>
<dbReference type="PANTHER" id="PTHR30157">
    <property type="entry name" value="FERRIC REDUCTASE, NADPH-DEPENDENT"/>
    <property type="match status" value="1"/>
</dbReference>
<dbReference type="Proteomes" id="UP001150830">
    <property type="component" value="Unassembled WGS sequence"/>
</dbReference>
<dbReference type="InterPro" id="IPR007037">
    <property type="entry name" value="SIP_rossman_dom"/>
</dbReference>
<accession>A0A9X3EEZ8</accession>
<dbReference type="InterPro" id="IPR039261">
    <property type="entry name" value="FNR_nucleotide-bd"/>
</dbReference>
<dbReference type="InterPro" id="IPR039374">
    <property type="entry name" value="SIP_fam"/>
</dbReference>